<dbReference type="EMBL" id="QKYV01000005">
    <property type="protein sequence ID" value="PZW39706.1"/>
    <property type="molecule type" value="Genomic_DNA"/>
</dbReference>
<organism evidence="6 7">
    <name type="scientific">Mesonia algae</name>
    <dbReference type="NCBI Taxonomy" id="213248"/>
    <lineage>
        <taxon>Bacteria</taxon>
        <taxon>Pseudomonadati</taxon>
        <taxon>Bacteroidota</taxon>
        <taxon>Flavobacteriia</taxon>
        <taxon>Flavobacteriales</taxon>
        <taxon>Flavobacteriaceae</taxon>
        <taxon>Mesonia</taxon>
    </lineage>
</organism>
<sequence length="118" mass="13300">MEIITEKRDDRQLLMLTHLSQLLDLITGVGGFVVPLVIWLTQKDRVHGIDEQGKQIINFQISIFIYAILSIPLIFLFGLGVLVLIAIGIVAFIFPIINAIKASQGEPTYYPFTIEFLK</sequence>
<evidence type="ECO:0000313" key="7">
    <source>
        <dbReference type="Proteomes" id="UP000249542"/>
    </source>
</evidence>
<evidence type="ECO:0000256" key="1">
    <source>
        <dbReference type="ARBA" id="ARBA00004141"/>
    </source>
</evidence>
<dbReference type="Pfam" id="PF09685">
    <property type="entry name" value="MamF_MmsF"/>
    <property type="match status" value="1"/>
</dbReference>
<dbReference type="AlphaFoldDB" id="A0A2W7HYN4"/>
<comment type="caution">
    <text evidence="6">The sequence shown here is derived from an EMBL/GenBank/DDBJ whole genome shotgun (WGS) entry which is preliminary data.</text>
</comment>
<feature type="transmembrane region" description="Helical" evidence="5">
    <location>
        <begin position="61"/>
        <end position="94"/>
    </location>
</feature>
<evidence type="ECO:0000256" key="4">
    <source>
        <dbReference type="ARBA" id="ARBA00023136"/>
    </source>
</evidence>
<evidence type="ECO:0008006" key="8">
    <source>
        <dbReference type="Google" id="ProtNLM"/>
    </source>
</evidence>
<keyword evidence="3 5" id="KW-1133">Transmembrane helix</keyword>
<keyword evidence="7" id="KW-1185">Reference proteome</keyword>
<proteinExistence type="predicted"/>
<comment type="subcellular location">
    <subcellularLocation>
        <location evidence="1">Membrane</location>
        <topology evidence="1">Multi-pass membrane protein</topology>
    </subcellularLocation>
</comment>
<evidence type="ECO:0000256" key="2">
    <source>
        <dbReference type="ARBA" id="ARBA00022692"/>
    </source>
</evidence>
<evidence type="ECO:0000256" key="3">
    <source>
        <dbReference type="ARBA" id="ARBA00022989"/>
    </source>
</evidence>
<evidence type="ECO:0000313" key="6">
    <source>
        <dbReference type="EMBL" id="PZW39706.1"/>
    </source>
</evidence>
<accession>A0A2W7HYN4</accession>
<feature type="transmembrane region" description="Helical" evidence="5">
    <location>
        <begin position="21"/>
        <end position="41"/>
    </location>
</feature>
<dbReference type="RefSeq" id="WP_111541349.1">
    <property type="nucleotide sequence ID" value="NZ_QKYV01000005.1"/>
</dbReference>
<dbReference type="Proteomes" id="UP000249542">
    <property type="component" value="Unassembled WGS sequence"/>
</dbReference>
<evidence type="ECO:0000256" key="5">
    <source>
        <dbReference type="SAM" id="Phobius"/>
    </source>
</evidence>
<reference evidence="6 7" key="1">
    <citation type="submission" date="2018-06" db="EMBL/GenBank/DDBJ databases">
        <title>Genomic Encyclopedia of Archaeal and Bacterial Type Strains, Phase II (KMG-II): from individual species to whole genera.</title>
        <authorList>
            <person name="Goeker M."/>
        </authorList>
    </citation>
    <scope>NUCLEOTIDE SEQUENCE [LARGE SCALE GENOMIC DNA]</scope>
    <source>
        <strain evidence="6 7">DSM 15361</strain>
    </source>
</reference>
<keyword evidence="4 5" id="KW-0472">Membrane</keyword>
<name>A0A2W7HYN4_9FLAO</name>
<gene>
    <name evidence="6" type="ORF">LX95_02070</name>
</gene>
<protein>
    <recommendedName>
        <fullName evidence="8">Tic20 family protein</fullName>
    </recommendedName>
</protein>
<keyword evidence="2 5" id="KW-0812">Transmembrane</keyword>
<dbReference type="InterPro" id="IPR019109">
    <property type="entry name" value="MamF_MmsF"/>
</dbReference>